<dbReference type="EMBL" id="LCWF01000049">
    <property type="protein sequence ID" value="KKY25115.1"/>
    <property type="molecule type" value="Genomic_DNA"/>
</dbReference>
<keyword evidence="1" id="KW-0808">Transferase</keyword>
<dbReference type="InterPro" id="IPR038816">
    <property type="entry name" value="Stationary_phase_5"/>
</dbReference>
<reference evidence="1 2" key="1">
    <citation type="submission" date="2015-05" db="EMBL/GenBank/DDBJ databases">
        <title>Distinctive expansion of gene families associated with plant cell wall degradation and secondary metabolism in the genomes of grapevine trunk pathogens.</title>
        <authorList>
            <person name="Lawrence D.P."/>
            <person name="Travadon R."/>
            <person name="Rolshausen P.E."/>
            <person name="Baumgartner K."/>
        </authorList>
    </citation>
    <scope>NUCLEOTIDE SEQUENCE [LARGE SCALE GENOMIC DNA]</scope>
    <source>
        <strain evidence="1">UCRPC4</strain>
    </source>
</reference>
<reference evidence="1 2" key="2">
    <citation type="submission" date="2015-05" db="EMBL/GenBank/DDBJ databases">
        <authorList>
            <person name="Morales-Cruz A."/>
            <person name="Amrine K.C."/>
            <person name="Cantu D."/>
        </authorList>
    </citation>
    <scope>NUCLEOTIDE SEQUENCE [LARGE SCALE GENOMIC DNA]</scope>
    <source>
        <strain evidence="1">UCRPC4</strain>
    </source>
</reference>
<comment type="caution">
    <text evidence="1">The sequence shown here is derived from an EMBL/GenBank/DDBJ whole genome shotgun (WGS) entry which is preliminary data.</text>
</comment>
<organism evidence="1 2">
    <name type="scientific">Phaeomoniella chlamydospora</name>
    <name type="common">Phaeoacremonium chlamydosporum</name>
    <dbReference type="NCBI Taxonomy" id="158046"/>
    <lineage>
        <taxon>Eukaryota</taxon>
        <taxon>Fungi</taxon>
        <taxon>Dikarya</taxon>
        <taxon>Ascomycota</taxon>
        <taxon>Pezizomycotina</taxon>
        <taxon>Eurotiomycetes</taxon>
        <taxon>Chaetothyriomycetidae</taxon>
        <taxon>Phaeomoniellales</taxon>
        <taxon>Phaeomoniellaceae</taxon>
        <taxon>Phaeomoniella</taxon>
    </lineage>
</organism>
<dbReference type="Proteomes" id="UP000053317">
    <property type="component" value="Unassembled WGS sequence"/>
</dbReference>
<dbReference type="PANTHER" id="PTHR42342:SF1">
    <property type="entry name" value="STATIONARY PHASE PROTEIN 5"/>
    <property type="match status" value="1"/>
</dbReference>
<evidence type="ECO:0000313" key="1">
    <source>
        <dbReference type="EMBL" id="KKY25115.1"/>
    </source>
</evidence>
<sequence length="395" mass="43257">MVATSGRLLVPQAWRAIRFAVERTSRAIRERLPQSSKTLQAELQPVVSTAVNQLTTRAPFASTLRPNLTGGTLSRTAGGYGTGAGRMGGARYFSHSPAAPAEVVNNVSAAMRAFWLSGQRIQYDGSDHRTGAMRYKAVSHTREKAGKGLQKAHFQAPGSYVDFKLSPVITAISPLGNLSVDGENQNTLNRDGLLETLSVDFVRALKDLSLVTNDLKKLSTFGDLALEQPESNILRVRFPGCDAITLESLCAELEIERGIVHEDPDFDAYNGTEMALLFPFAPTRLASENIVPTIPRQESGKREELTWQGMLSPELSPSQGFSHISATSHDFEDVQVDANPWLTSPSGYSSLHGSSELDAAHFFEKPAKKSNPELSDYEGLEGIYRFLEECDRARR</sequence>
<keyword evidence="2" id="KW-1185">Reference proteome</keyword>
<gene>
    <name evidence="1" type="ORF">UCRPC4_g02055</name>
</gene>
<name>A0A0G2H916_PHACM</name>
<accession>A0A0G2H916</accession>
<evidence type="ECO:0000313" key="2">
    <source>
        <dbReference type="Proteomes" id="UP000053317"/>
    </source>
</evidence>
<dbReference type="GO" id="GO:0043248">
    <property type="term" value="P:proteasome assembly"/>
    <property type="evidence" value="ECO:0007669"/>
    <property type="project" value="TreeGrafter"/>
</dbReference>
<dbReference type="PANTHER" id="PTHR42342">
    <property type="entry name" value="STATIONARY PHASE PROTEIN 5"/>
    <property type="match status" value="1"/>
</dbReference>
<protein>
    <submittedName>
        <fullName evidence="1">Putative casein kinase ii beta 2 subunit</fullName>
    </submittedName>
</protein>
<keyword evidence="1" id="KW-0418">Kinase</keyword>
<dbReference type="AlphaFoldDB" id="A0A0G2H916"/>
<dbReference type="GO" id="GO:0016301">
    <property type="term" value="F:kinase activity"/>
    <property type="evidence" value="ECO:0007669"/>
    <property type="project" value="UniProtKB-KW"/>
</dbReference>
<dbReference type="GO" id="GO:0070628">
    <property type="term" value="F:proteasome binding"/>
    <property type="evidence" value="ECO:0007669"/>
    <property type="project" value="InterPro"/>
</dbReference>
<proteinExistence type="predicted"/>
<dbReference type="OrthoDB" id="416253at2759"/>